<dbReference type="Gene3D" id="1.20.120.340">
    <property type="entry name" value="Flagellar protein FliS"/>
    <property type="match status" value="1"/>
</dbReference>
<name>A0A8J7JK61_9BACT</name>
<proteinExistence type="inferred from homology"/>
<keyword evidence="2 3" id="KW-0975">Bacterial flagellum</keyword>
<keyword evidence="6" id="KW-0969">Cilium</keyword>
<comment type="function">
    <text evidence="3">Flagellin is the subunit protein which polymerizes to form the filaments of bacterial flagella.</text>
</comment>
<feature type="domain" description="Flagellin N-terminal" evidence="4">
    <location>
        <begin position="4"/>
        <end position="142"/>
    </location>
</feature>
<comment type="subcellular location">
    <subcellularLocation>
        <location evidence="3">Secreted</location>
    </subcellularLocation>
    <subcellularLocation>
        <location evidence="3">Bacterial flagellum</location>
    </subcellularLocation>
</comment>
<evidence type="ECO:0000256" key="2">
    <source>
        <dbReference type="ARBA" id="ARBA00023143"/>
    </source>
</evidence>
<dbReference type="AlphaFoldDB" id="A0A8J7JK61"/>
<organism evidence="6 7">
    <name type="scientific">Geomesophilobacter sediminis</name>
    <dbReference type="NCBI Taxonomy" id="2798584"/>
    <lineage>
        <taxon>Bacteria</taxon>
        <taxon>Pseudomonadati</taxon>
        <taxon>Thermodesulfobacteriota</taxon>
        <taxon>Desulfuromonadia</taxon>
        <taxon>Geobacterales</taxon>
        <taxon>Geobacteraceae</taxon>
        <taxon>Geomesophilobacter</taxon>
    </lineage>
</organism>
<sequence length="271" mass="28351">MLTVNTNIQSLNAQRNLVGSQNALNTAMQRLSSGLRINSAADDAAGLAISEGMKAQVRSMNQDVRNANDGVSMSQVAEGALNEVSNILSRMRELATQSATGTVAQSQRSYINSEFGRLASEITRIASATTFNGIHLLRSSKTVTIQVGTGNNAYDRININLSQMDAGTLGVGGNIDTSGAAQTMLDSIDTAISKVSSSRANLGAVQNRFQSVINNLQVAAQNTTAAQSRIADADVASETANLTRAQILNQSGIAILAQANQLPQSALKLLG</sequence>
<keyword evidence="6" id="KW-0966">Cell projection</keyword>
<dbReference type="SUPFAM" id="SSF64518">
    <property type="entry name" value="Phase 1 flagellin"/>
    <property type="match status" value="1"/>
</dbReference>
<dbReference type="Gene3D" id="1.20.1330.10">
    <property type="entry name" value="f41 fragment of flagellin, N-terminal domain"/>
    <property type="match status" value="1"/>
</dbReference>
<dbReference type="RefSeq" id="WP_199383716.1">
    <property type="nucleotide sequence ID" value="NZ_JAEMHM010000006.1"/>
</dbReference>
<dbReference type="InterPro" id="IPR001029">
    <property type="entry name" value="Flagellin_N"/>
</dbReference>
<evidence type="ECO:0000313" key="7">
    <source>
        <dbReference type="Proteomes" id="UP000636888"/>
    </source>
</evidence>
<evidence type="ECO:0000259" key="4">
    <source>
        <dbReference type="Pfam" id="PF00669"/>
    </source>
</evidence>
<reference evidence="6" key="1">
    <citation type="submission" date="2020-12" db="EMBL/GenBank/DDBJ databases">
        <title>Geomonas sp. Red875, isolated from river sediment.</title>
        <authorList>
            <person name="Xu Z."/>
            <person name="Zhang Z."/>
            <person name="Masuda Y."/>
            <person name="Itoh H."/>
            <person name="Senoo K."/>
        </authorList>
    </citation>
    <scope>NUCLEOTIDE SEQUENCE</scope>
    <source>
        <strain evidence="6">Red875</strain>
    </source>
</reference>
<dbReference type="InterPro" id="IPR046358">
    <property type="entry name" value="Flagellin_C"/>
</dbReference>
<evidence type="ECO:0000256" key="3">
    <source>
        <dbReference type="RuleBase" id="RU362073"/>
    </source>
</evidence>
<dbReference type="PANTHER" id="PTHR42792">
    <property type="entry name" value="FLAGELLIN"/>
    <property type="match status" value="1"/>
</dbReference>
<comment type="similarity">
    <text evidence="1 3">Belongs to the bacterial flagellin family.</text>
</comment>
<dbReference type="Pfam" id="PF00669">
    <property type="entry name" value="Flagellin_N"/>
    <property type="match status" value="1"/>
</dbReference>
<dbReference type="Gene3D" id="6.10.280.190">
    <property type="match status" value="1"/>
</dbReference>
<dbReference type="InterPro" id="IPR001492">
    <property type="entry name" value="Flagellin"/>
</dbReference>
<dbReference type="PANTHER" id="PTHR42792:SF2">
    <property type="entry name" value="FLAGELLIN"/>
    <property type="match status" value="1"/>
</dbReference>
<feature type="domain" description="Flagellin C-terminal" evidence="5">
    <location>
        <begin position="185"/>
        <end position="270"/>
    </location>
</feature>
<evidence type="ECO:0000259" key="5">
    <source>
        <dbReference type="Pfam" id="PF00700"/>
    </source>
</evidence>
<dbReference type="GO" id="GO:0005576">
    <property type="term" value="C:extracellular region"/>
    <property type="evidence" value="ECO:0007669"/>
    <property type="project" value="UniProtKB-SubCell"/>
</dbReference>
<evidence type="ECO:0000313" key="6">
    <source>
        <dbReference type="EMBL" id="MBJ6724830.1"/>
    </source>
</evidence>
<keyword evidence="6" id="KW-0282">Flagellum</keyword>
<dbReference type="GO" id="GO:0005198">
    <property type="term" value="F:structural molecule activity"/>
    <property type="evidence" value="ECO:0007669"/>
    <property type="project" value="UniProtKB-UniRule"/>
</dbReference>
<dbReference type="Proteomes" id="UP000636888">
    <property type="component" value="Unassembled WGS sequence"/>
</dbReference>
<keyword evidence="3" id="KW-0964">Secreted</keyword>
<evidence type="ECO:0000256" key="1">
    <source>
        <dbReference type="ARBA" id="ARBA00005709"/>
    </source>
</evidence>
<comment type="caution">
    <text evidence="6">The sequence shown here is derived from an EMBL/GenBank/DDBJ whole genome shotgun (WGS) entry which is preliminary data.</text>
</comment>
<dbReference type="GO" id="GO:0009288">
    <property type="term" value="C:bacterial-type flagellum"/>
    <property type="evidence" value="ECO:0007669"/>
    <property type="project" value="UniProtKB-SubCell"/>
</dbReference>
<keyword evidence="7" id="KW-1185">Reference proteome</keyword>
<dbReference type="PRINTS" id="PR00207">
    <property type="entry name" value="FLAGELLIN"/>
</dbReference>
<accession>A0A8J7JK61</accession>
<dbReference type="EMBL" id="JAEMHM010000006">
    <property type="protein sequence ID" value="MBJ6724830.1"/>
    <property type="molecule type" value="Genomic_DNA"/>
</dbReference>
<protein>
    <recommendedName>
        <fullName evidence="3">Flagellin</fullName>
    </recommendedName>
</protein>
<gene>
    <name evidence="6" type="ORF">JFN93_08940</name>
</gene>
<dbReference type="Pfam" id="PF00700">
    <property type="entry name" value="Flagellin_C"/>
    <property type="match status" value="1"/>
</dbReference>